<gene>
    <name evidence="5" type="ORF">J5X75_00585</name>
</gene>
<evidence type="ECO:0000259" key="4">
    <source>
        <dbReference type="Pfam" id="PF01872"/>
    </source>
</evidence>
<dbReference type="PANTHER" id="PTHR38011">
    <property type="entry name" value="DIHYDROFOLATE REDUCTASE FAMILY PROTEIN (AFU_ORTHOLOGUE AFUA_8G06820)"/>
    <property type="match status" value="1"/>
</dbReference>
<reference evidence="5 6" key="1">
    <citation type="submission" date="2021-03" db="EMBL/GenBank/DDBJ databases">
        <title>Actinoplanes flavus sp. nov., a novel actinomycete isolated from Coconut Palm rhizosphere soil.</title>
        <authorList>
            <person name="Luo X."/>
        </authorList>
    </citation>
    <scope>NUCLEOTIDE SEQUENCE [LARGE SCALE GENOMIC DNA]</scope>
    <source>
        <strain evidence="5 6">NEAU-H7</strain>
    </source>
</reference>
<comment type="pathway">
    <text evidence="1">Cofactor biosynthesis; riboflavin biosynthesis.</text>
</comment>
<dbReference type="InterPro" id="IPR002734">
    <property type="entry name" value="RibDG_C"/>
</dbReference>
<evidence type="ECO:0000313" key="6">
    <source>
        <dbReference type="Proteomes" id="UP000679690"/>
    </source>
</evidence>
<evidence type="ECO:0000256" key="2">
    <source>
        <dbReference type="ARBA" id="ARBA00022857"/>
    </source>
</evidence>
<accession>A0ABS3UBB8</accession>
<feature type="domain" description="Bacterial bifunctional deaminase-reductase C-terminal" evidence="4">
    <location>
        <begin position="39"/>
        <end position="237"/>
    </location>
</feature>
<evidence type="ECO:0000313" key="5">
    <source>
        <dbReference type="EMBL" id="MBO3736013.1"/>
    </source>
</evidence>
<dbReference type="InterPro" id="IPR050765">
    <property type="entry name" value="Riboflavin_Biosynth_HTPR"/>
</dbReference>
<sequence length="252" mass="26335">MVRLPAPRARADPAGHRSARSVNLDPAALVAHYPRAGRPVLRVNFIASADGAVTVDGLSAGLQGPGDKEVFDTLRMVCDALVVAAGTIRAEGYDALRLTPSARAWRVAHGLPEFPLMVIVSGSLDLDPAQLVFSDAPIPPIVLTHRAAPDSPVRAVAEIIPTGDTEVDLAAGLRLLHERGATQVLCEGGPGLLGAMIAADLVDELCLTVAPLLVGGPAGRIAHGPPSPPRRMSLRHALVHGDMLFLRYARSA</sequence>
<name>A0ABS3UBB8_9ACTN</name>
<keyword evidence="2" id="KW-0521">NADP</keyword>
<protein>
    <submittedName>
        <fullName evidence="5">Pyrimidine reductase family protein</fullName>
    </submittedName>
</protein>
<evidence type="ECO:0000256" key="3">
    <source>
        <dbReference type="ARBA" id="ARBA00023002"/>
    </source>
</evidence>
<dbReference type="Proteomes" id="UP000679690">
    <property type="component" value="Unassembled WGS sequence"/>
</dbReference>
<evidence type="ECO:0000256" key="1">
    <source>
        <dbReference type="ARBA" id="ARBA00005104"/>
    </source>
</evidence>
<dbReference type="InterPro" id="IPR024072">
    <property type="entry name" value="DHFR-like_dom_sf"/>
</dbReference>
<keyword evidence="3" id="KW-0560">Oxidoreductase</keyword>
<keyword evidence="6" id="KW-1185">Reference proteome</keyword>
<organism evidence="5 6">
    <name type="scientific">Actinoplanes flavus</name>
    <dbReference type="NCBI Taxonomy" id="2820290"/>
    <lineage>
        <taxon>Bacteria</taxon>
        <taxon>Bacillati</taxon>
        <taxon>Actinomycetota</taxon>
        <taxon>Actinomycetes</taxon>
        <taxon>Micromonosporales</taxon>
        <taxon>Micromonosporaceae</taxon>
        <taxon>Actinoplanes</taxon>
    </lineage>
</organism>
<dbReference type="EMBL" id="JAGFNS010000001">
    <property type="protein sequence ID" value="MBO3736013.1"/>
    <property type="molecule type" value="Genomic_DNA"/>
</dbReference>
<dbReference type="SUPFAM" id="SSF53597">
    <property type="entry name" value="Dihydrofolate reductase-like"/>
    <property type="match status" value="1"/>
</dbReference>
<comment type="caution">
    <text evidence="5">The sequence shown here is derived from an EMBL/GenBank/DDBJ whole genome shotgun (WGS) entry which is preliminary data.</text>
</comment>
<dbReference type="PANTHER" id="PTHR38011:SF7">
    <property type="entry name" value="2,5-DIAMINO-6-RIBOSYLAMINO-4(3H)-PYRIMIDINONE 5'-PHOSPHATE REDUCTASE"/>
    <property type="match status" value="1"/>
</dbReference>
<dbReference type="Pfam" id="PF01872">
    <property type="entry name" value="RibD_C"/>
    <property type="match status" value="1"/>
</dbReference>
<dbReference type="Gene3D" id="3.40.430.10">
    <property type="entry name" value="Dihydrofolate Reductase, subunit A"/>
    <property type="match status" value="1"/>
</dbReference>
<proteinExistence type="predicted"/>